<organism evidence="1 2">
    <name type="scientific">Umezawaea endophytica</name>
    <dbReference type="NCBI Taxonomy" id="1654476"/>
    <lineage>
        <taxon>Bacteria</taxon>
        <taxon>Bacillati</taxon>
        <taxon>Actinomycetota</taxon>
        <taxon>Actinomycetes</taxon>
        <taxon>Pseudonocardiales</taxon>
        <taxon>Pseudonocardiaceae</taxon>
        <taxon>Umezawaea</taxon>
    </lineage>
</organism>
<evidence type="ECO:0000313" key="2">
    <source>
        <dbReference type="Proteomes" id="UP001141259"/>
    </source>
</evidence>
<name>A0A9X2VUR1_9PSEU</name>
<keyword evidence="2" id="KW-1185">Reference proteome</keyword>
<dbReference type="SUPFAM" id="SSF53756">
    <property type="entry name" value="UDP-Glycosyltransferase/glycogen phosphorylase"/>
    <property type="match status" value="1"/>
</dbReference>
<comment type="caution">
    <text evidence="1">The sequence shown here is derived from an EMBL/GenBank/DDBJ whole genome shotgun (WGS) entry which is preliminary data.</text>
</comment>
<dbReference type="RefSeq" id="WP_259628719.1">
    <property type="nucleotide sequence ID" value="NZ_JANYMP010000030.1"/>
</dbReference>
<accession>A0A9X2VUR1</accession>
<proteinExistence type="predicted"/>
<sequence length="402" mass="43999">MREHWIRGPVGLDADKRVTVAGCRTVLVVVPYLAAGTRLVSDVIPLLRNDSRVQVVFSVSETGRLWHGTEEFVRRQGGLVIPWHQAVENEFDLVLAAGHNDLDQVHGRVLLLPHGASSLASRKFGRHAGKASTPHRGLSRESLVRRGRLLPSAIALTHEDEIAALRESCPEALDTAVVVGDVCLDRMVASTPRRADYRRALGVADDQRLVTISSTWSRDSAFGTWFELCGRLLDELPRRDHRVAAILHPNIWAVHGAWQVRAWLDDHVAAGLLLIPPDEGWRATTIASDLVLGDHGSTTQYAAAIGKPVLLAAFPDDNVREGSLADVLARTAPRVDPDRPLLPQFRSVERAAVAEALSSRPGEASRALRTTMYRLLDLPEPAVPARTALLPLPVPLRHQDAA</sequence>
<gene>
    <name evidence="1" type="ORF">NZH93_40995</name>
</gene>
<reference evidence="1" key="1">
    <citation type="submission" date="2022-08" db="EMBL/GenBank/DDBJ databases">
        <authorList>
            <person name="Tistechok S."/>
            <person name="Samborskyy M."/>
            <person name="Roman I."/>
        </authorList>
    </citation>
    <scope>NUCLEOTIDE SEQUENCE</scope>
    <source>
        <strain evidence="1">DSM 103496</strain>
    </source>
</reference>
<evidence type="ECO:0008006" key="3">
    <source>
        <dbReference type="Google" id="ProtNLM"/>
    </source>
</evidence>
<dbReference type="Proteomes" id="UP001141259">
    <property type="component" value="Unassembled WGS sequence"/>
</dbReference>
<protein>
    <recommendedName>
        <fullName evidence="3">CDP-glycerol:poly(Glycerophosphate) glycerophosphotransferase</fullName>
    </recommendedName>
</protein>
<evidence type="ECO:0000313" key="1">
    <source>
        <dbReference type="EMBL" id="MCS7483261.1"/>
    </source>
</evidence>
<dbReference type="EMBL" id="JANYMP010000030">
    <property type="protein sequence ID" value="MCS7483261.1"/>
    <property type="molecule type" value="Genomic_DNA"/>
</dbReference>
<dbReference type="AlphaFoldDB" id="A0A9X2VUR1"/>